<dbReference type="RefSeq" id="WP_066397184.1">
    <property type="nucleotide sequence ID" value="NZ_JAGIKZ010000021.1"/>
</dbReference>
<evidence type="ECO:0000259" key="12">
    <source>
        <dbReference type="PROSITE" id="PS50111"/>
    </source>
</evidence>
<dbReference type="Proteomes" id="UP001519293">
    <property type="component" value="Unassembled WGS sequence"/>
</dbReference>
<dbReference type="Pfam" id="PF02743">
    <property type="entry name" value="dCache_1"/>
    <property type="match status" value="1"/>
</dbReference>
<keyword evidence="5 11" id="KW-0812">Transmembrane</keyword>
<keyword evidence="4" id="KW-0145">Chemotaxis</keyword>
<keyword evidence="2" id="KW-1003">Cell membrane</keyword>
<sequence>MRKISYLLKNINTKLSIAFAVILIIPGLVIGLLASTTAKNTVEEEILTGIDENIAFLNKTINSTIQPKVHDIDYLYKEISSQLYNGDESPILRTKLNQYALLHPEAQSVYVGTETGLFVQEPKVQMAADYDPRNRDWYKDAMSHKGDTIISDPYISAGTDQMVITISRVIEDGTGVVAVNLYLDYLQELVNQVKIGEAGYAALLADNRKYIHHPDEVSGSDVVEPFYDQVYEKEKGRFEYILNGEKRKKSFLTNELTGWKIEGNVVSSEIIDAMKPIYYKTIVVIIIAMLIGGILVFFIIKSIVRPLKQLKDKAITISKGDLTEQIEILSNDEIGQLGIAFNEMQESLRRLVQQVNENAEYVSSSAEELTASAEHTTSATEHVASAIQEIASNAEKQTNGNRKNVEVLTEVSEGAARIAENSKKVSELAHGTMTQAEVGGHAVTNTVNQMKSIQKSVFESNQMIQSLFERSKEVGTILAAITKIADQTNLLALNAAIEAARAGEQGKGFAVVADEVRKLAEQSQISAKEIQVIVYGIQMDTEKSVEIMNQVMGDVQSGVKISNEAIEKFDQILLQTKEMTPQMEEVSVASQQMTTAIQEIQLTAKDLTLLAKGNASNSEDVAAVTEEQLASMEEIAASSRSLSIMAGELRDSIAVFKYEH</sequence>
<dbReference type="Pfam" id="PF00015">
    <property type="entry name" value="MCPsignal"/>
    <property type="match status" value="1"/>
</dbReference>
<dbReference type="SUPFAM" id="SSF103190">
    <property type="entry name" value="Sensory domain-like"/>
    <property type="match status" value="1"/>
</dbReference>
<accession>A0ABS4RHV3</accession>
<feature type="transmembrane region" description="Helical" evidence="11">
    <location>
        <begin position="12"/>
        <end position="34"/>
    </location>
</feature>
<evidence type="ECO:0000256" key="7">
    <source>
        <dbReference type="ARBA" id="ARBA00023136"/>
    </source>
</evidence>
<evidence type="ECO:0000256" key="11">
    <source>
        <dbReference type="SAM" id="Phobius"/>
    </source>
</evidence>
<gene>
    <name evidence="14" type="ORF">J2Z40_003037</name>
</gene>
<keyword evidence="6 11" id="KW-1133">Transmembrane helix</keyword>
<dbReference type="PANTHER" id="PTHR32089:SF114">
    <property type="entry name" value="METHYL-ACCEPTING CHEMOTAXIS PROTEIN MCPB"/>
    <property type="match status" value="1"/>
</dbReference>
<evidence type="ECO:0000256" key="5">
    <source>
        <dbReference type="ARBA" id="ARBA00022692"/>
    </source>
</evidence>
<evidence type="ECO:0000256" key="10">
    <source>
        <dbReference type="PROSITE-ProRule" id="PRU00284"/>
    </source>
</evidence>
<dbReference type="CDD" id="cd06225">
    <property type="entry name" value="HAMP"/>
    <property type="match status" value="1"/>
</dbReference>
<keyword evidence="15" id="KW-1185">Reference proteome</keyword>
<keyword evidence="8 10" id="KW-0807">Transducer</keyword>
<evidence type="ECO:0000256" key="6">
    <source>
        <dbReference type="ARBA" id="ARBA00022989"/>
    </source>
</evidence>
<dbReference type="PANTHER" id="PTHR32089">
    <property type="entry name" value="METHYL-ACCEPTING CHEMOTAXIS PROTEIN MCPB"/>
    <property type="match status" value="1"/>
</dbReference>
<organism evidence="14 15">
    <name type="scientific">Cytobacillus eiseniae</name>
    <dbReference type="NCBI Taxonomy" id="762947"/>
    <lineage>
        <taxon>Bacteria</taxon>
        <taxon>Bacillati</taxon>
        <taxon>Bacillota</taxon>
        <taxon>Bacilli</taxon>
        <taxon>Bacillales</taxon>
        <taxon>Bacillaceae</taxon>
        <taxon>Cytobacillus</taxon>
    </lineage>
</organism>
<dbReference type="SMART" id="SM00304">
    <property type="entry name" value="HAMP"/>
    <property type="match status" value="1"/>
</dbReference>
<dbReference type="InterPro" id="IPR004089">
    <property type="entry name" value="MCPsignal_dom"/>
</dbReference>
<reference evidence="14 15" key="1">
    <citation type="submission" date="2021-03" db="EMBL/GenBank/DDBJ databases">
        <title>Genomic Encyclopedia of Type Strains, Phase IV (KMG-IV): sequencing the most valuable type-strain genomes for metagenomic binning, comparative biology and taxonomic classification.</title>
        <authorList>
            <person name="Goeker M."/>
        </authorList>
    </citation>
    <scope>NUCLEOTIDE SEQUENCE [LARGE SCALE GENOMIC DNA]</scope>
    <source>
        <strain evidence="14 15">DSM 26675</strain>
    </source>
</reference>
<dbReference type="CDD" id="cd12912">
    <property type="entry name" value="PDC2_MCP_like"/>
    <property type="match status" value="1"/>
</dbReference>
<feature type="domain" description="HAMP" evidence="13">
    <location>
        <begin position="301"/>
        <end position="353"/>
    </location>
</feature>
<dbReference type="CDD" id="cd12913">
    <property type="entry name" value="PDC1_MCP_like"/>
    <property type="match status" value="1"/>
</dbReference>
<evidence type="ECO:0000256" key="1">
    <source>
        <dbReference type="ARBA" id="ARBA00004651"/>
    </source>
</evidence>
<dbReference type="SUPFAM" id="SSF58104">
    <property type="entry name" value="Methyl-accepting chemotaxis protein (MCP) signaling domain"/>
    <property type="match status" value="1"/>
</dbReference>
<name>A0ABS4RHV3_9BACI</name>
<dbReference type="InterPro" id="IPR029151">
    <property type="entry name" value="Sensor-like_sf"/>
</dbReference>
<comment type="caution">
    <text evidence="14">The sequence shown here is derived from an EMBL/GenBank/DDBJ whole genome shotgun (WGS) entry which is preliminary data.</text>
</comment>
<dbReference type="CDD" id="cd11386">
    <property type="entry name" value="MCP_signal"/>
    <property type="match status" value="1"/>
</dbReference>
<feature type="domain" description="Methyl-accepting transducer" evidence="12">
    <location>
        <begin position="372"/>
        <end position="608"/>
    </location>
</feature>
<dbReference type="PROSITE" id="PS50885">
    <property type="entry name" value="HAMP"/>
    <property type="match status" value="1"/>
</dbReference>
<feature type="transmembrane region" description="Helical" evidence="11">
    <location>
        <begin position="277"/>
        <end position="300"/>
    </location>
</feature>
<comment type="subcellular location">
    <subcellularLocation>
        <location evidence="1">Cell membrane</location>
        <topology evidence="1">Multi-pass membrane protein</topology>
    </subcellularLocation>
</comment>
<evidence type="ECO:0000256" key="3">
    <source>
        <dbReference type="ARBA" id="ARBA00022481"/>
    </source>
</evidence>
<dbReference type="Pfam" id="PF00672">
    <property type="entry name" value="HAMP"/>
    <property type="match status" value="1"/>
</dbReference>
<evidence type="ECO:0000256" key="2">
    <source>
        <dbReference type="ARBA" id="ARBA00022475"/>
    </source>
</evidence>
<evidence type="ECO:0000259" key="13">
    <source>
        <dbReference type="PROSITE" id="PS50885"/>
    </source>
</evidence>
<dbReference type="InterPro" id="IPR003660">
    <property type="entry name" value="HAMP_dom"/>
</dbReference>
<dbReference type="PROSITE" id="PS50111">
    <property type="entry name" value="CHEMOTAXIS_TRANSDUC_2"/>
    <property type="match status" value="1"/>
</dbReference>
<evidence type="ECO:0000313" key="14">
    <source>
        <dbReference type="EMBL" id="MBP2242463.1"/>
    </source>
</evidence>
<dbReference type="SMART" id="SM00283">
    <property type="entry name" value="MA"/>
    <property type="match status" value="1"/>
</dbReference>
<proteinExistence type="inferred from homology"/>
<evidence type="ECO:0000313" key="15">
    <source>
        <dbReference type="Proteomes" id="UP001519293"/>
    </source>
</evidence>
<protein>
    <submittedName>
        <fullName evidence="14">Methyl-accepting chemotaxis protein</fullName>
    </submittedName>
</protein>
<keyword evidence="3" id="KW-0488">Methylation</keyword>
<dbReference type="EMBL" id="JAGIKZ010000021">
    <property type="protein sequence ID" value="MBP2242463.1"/>
    <property type="molecule type" value="Genomic_DNA"/>
</dbReference>
<dbReference type="Gene3D" id="3.30.450.20">
    <property type="entry name" value="PAS domain"/>
    <property type="match status" value="2"/>
</dbReference>
<evidence type="ECO:0000256" key="4">
    <source>
        <dbReference type="ARBA" id="ARBA00022500"/>
    </source>
</evidence>
<dbReference type="Gene3D" id="1.10.287.950">
    <property type="entry name" value="Methyl-accepting chemotaxis protein"/>
    <property type="match status" value="1"/>
</dbReference>
<evidence type="ECO:0000256" key="9">
    <source>
        <dbReference type="ARBA" id="ARBA00029447"/>
    </source>
</evidence>
<comment type="similarity">
    <text evidence="9">Belongs to the methyl-accepting chemotaxis (MCP) protein family.</text>
</comment>
<evidence type="ECO:0000256" key="8">
    <source>
        <dbReference type="ARBA" id="ARBA00023224"/>
    </source>
</evidence>
<dbReference type="InterPro" id="IPR033479">
    <property type="entry name" value="dCache_1"/>
</dbReference>
<keyword evidence="7 11" id="KW-0472">Membrane</keyword>